<name>A0A0R1M1G6_9LACO</name>
<comment type="caution">
    <text evidence="1">The sequence shown here is derived from an EMBL/GenBank/DDBJ whole genome shotgun (WGS) entry which is preliminary data.</text>
</comment>
<protein>
    <submittedName>
        <fullName evidence="1">Uncharacterized protein</fullName>
    </submittedName>
</protein>
<reference evidence="1 2" key="1">
    <citation type="journal article" date="2015" name="Genome Announc.">
        <title>Expanding the biotechnology potential of lactobacilli through comparative genomics of 213 strains and associated genera.</title>
        <authorList>
            <person name="Sun Z."/>
            <person name="Harris H.M."/>
            <person name="McCann A."/>
            <person name="Guo C."/>
            <person name="Argimon S."/>
            <person name="Zhang W."/>
            <person name="Yang X."/>
            <person name="Jeffery I.B."/>
            <person name="Cooney J.C."/>
            <person name="Kagawa T.F."/>
            <person name="Liu W."/>
            <person name="Song Y."/>
            <person name="Salvetti E."/>
            <person name="Wrobel A."/>
            <person name="Rasinkangas P."/>
            <person name="Parkhill J."/>
            <person name="Rea M.C."/>
            <person name="O'Sullivan O."/>
            <person name="Ritari J."/>
            <person name="Douillard F.P."/>
            <person name="Paul Ross R."/>
            <person name="Yang R."/>
            <person name="Briner A.E."/>
            <person name="Felis G.E."/>
            <person name="de Vos W.M."/>
            <person name="Barrangou R."/>
            <person name="Klaenhammer T.R."/>
            <person name="Caufield P.W."/>
            <person name="Cui Y."/>
            <person name="Zhang H."/>
            <person name="O'Toole P.W."/>
        </authorList>
    </citation>
    <scope>NUCLEOTIDE SEQUENCE [LARGE SCALE GENOMIC DNA]</scope>
    <source>
        <strain evidence="1 2">DSM 19909</strain>
    </source>
</reference>
<organism evidence="1 2">
    <name type="scientific">Secundilactobacillus odoratitofui DSM 19909 = JCM 15043</name>
    <dbReference type="NCBI Taxonomy" id="1423776"/>
    <lineage>
        <taxon>Bacteria</taxon>
        <taxon>Bacillati</taxon>
        <taxon>Bacillota</taxon>
        <taxon>Bacilli</taxon>
        <taxon>Lactobacillales</taxon>
        <taxon>Lactobacillaceae</taxon>
        <taxon>Secundilactobacillus</taxon>
    </lineage>
</organism>
<dbReference type="AlphaFoldDB" id="A0A0R1M1G6"/>
<dbReference type="OrthoDB" id="2328659at2"/>
<accession>A0A0R1M1G6</accession>
<gene>
    <name evidence="1" type="ORF">FD04_GL000769</name>
</gene>
<dbReference type="RefSeq" id="WP_054699762.1">
    <property type="nucleotide sequence ID" value="NZ_AZEE01000028.1"/>
</dbReference>
<evidence type="ECO:0000313" key="1">
    <source>
        <dbReference type="EMBL" id="KRK97799.1"/>
    </source>
</evidence>
<proteinExistence type="predicted"/>
<sequence length="80" mass="9383">MQLLISDPSELTMLTRQAEIQLFFQHIGYQLTYSDADGLQLKSAYATVQLTTPVLFVRYDREHFLSVRMEKVEQQLPYVQ</sequence>
<dbReference type="EMBL" id="AZEE01000028">
    <property type="protein sequence ID" value="KRK97799.1"/>
    <property type="molecule type" value="Genomic_DNA"/>
</dbReference>
<evidence type="ECO:0000313" key="2">
    <source>
        <dbReference type="Proteomes" id="UP000051160"/>
    </source>
</evidence>
<dbReference type="Proteomes" id="UP000051160">
    <property type="component" value="Unassembled WGS sequence"/>
</dbReference>
<dbReference type="PATRIC" id="fig|1423776.4.peg.776"/>
<keyword evidence="2" id="KW-1185">Reference proteome</keyword>